<feature type="compositionally biased region" description="Polar residues" evidence="1">
    <location>
        <begin position="1077"/>
        <end position="1091"/>
    </location>
</feature>
<evidence type="ECO:0000313" key="5">
    <source>
        <dbReference type="Proteomes" id="UP000576645"/>
    </source>
</evidence>
<evidence type="ECO:0000256" key="2">
    <source>
        <dbReference type="SAM" id="Phobius"/>
    </source>
</evidence>
<feature type="compositionally biased region" description="Polar residues" evidence="1">
    <location>
        <begin position="1101"/>
        <end position="1124"/>
    </location>
</feature>
<sequence length="1169" mass="126809">MATQWDIVSFGDVTVMLSVFNGVAAIFSDGVYRAAASVVALFVFGITMLGSLADGKQELPIGRLVISFVIYSMAFSTLSTVTIENRYDGTVTTIDNIPIALSVPASLNSSIGFELAQRTEAAFGSTNPQERITERGYLSPLKIIAEYRMKAMNTCPAGADNSTLNGYQFCPSLHYYVSECAMVKAKRDGETLAIKEKDMLSQIKFDSEAFGTKLILADGSSQLLTCKEAYEKIKAMFDSTDFDTMLAGLNTNFGVKTGETVLGVTSDVLTSLSLDAGKNRSFMQTVMANRIMEEGEMKFYRDIGASDYAENLLSSIEQRNYGWTLQGEMFIKIASKLIPLLECILYAATPFIGLMAICGTLGKKTLLLFVQLLAILQLIPIFLVISQDVVMSDFKEIVASLLNQYELGSMAYSYAIYKEAVDALSLGGFIATTIVPALAMALVTGSGMALMGAFKGAAAAPKDTDATPDISGQGGPVTNLGNRNTATVDQFGNQATESLFKEVGGISSSTAFKSAISSAESNATEASKSYNSALKNSLMDSSGSSYSTEQLDSMGHSVASSTSQSQQWAQKFEQSLANNTSLTEADRAQLTGRVSLGMNAFGTGAQMDDSFAEGLSKEAKEVWNSIKSGTASEGVMAELRNGEQYMSQNSEKISTNDTYADTRMRELQSATQEKATASQKYEEMKQAEQSLSMKDEDLLTNLHMKGRDSETMGRAKQFAQELMDKDPKGMGAFFAAKLDEYDGGVNANELEQNTAFLAALGATSQAFDKQGEFINKVWLDDDKYSVDNSAKVENENLAYSGKPNENSLRDVQNNIPTEMSNSITPDNITGAFDKYSSYVDKAGENSALNDFINERKDSINNTDVYESENSISRGAYDELRDVSQRGPEIAIQSAEHKAEDFGQYVSSSINAVGEWLGFAPEQKEPIPDYMKEIPDGDKMIDPVQNDGKTLLESISDTYSSNRENAQSYQENRREELNETRAQRDEWAKTLSSTGSASAAFSEVKDFFNDVGGELKNLSDSSAKELNTFLNDMGYNSGSFSRDIVNFAGDAGGQGREILSELGIIGNEKGDNYDGNKESNSNVGTYVPTNETRSNHGDNESELSNHQTYSSNESEVNLENGNKGNPLSGGSGDSIFSNMDKGNYDSTDNSSEDEKKDAPPPKPDMPMLNN</sequence>
<dbReference type="Pfam" id="PF07916">
    <property type="entry name" value="TraG_N"/>
    <property type="match status" value="1"/>
</dbReference>
<dbReference type="RefSeq" id="WP_171353697.1">
    <property type="nucleotide sequence ID" value="NZ_VTXP01000015.1"/>
</dbReference>
<evidence type="ECO:0000256" key="1">
    <source>
        <dbReference type="SAM" id="MobiDB-lite"/>
    </source>
</evidence>
<feature type="transmembrane region" description="Helical" evidence="2">
    <location>
        <begin position="7"/>
        <end position="28"/>
    </location>
</feature>
<gene>
    <name evidence="4" type="ORF">F0238_20980</name>
</gene>
<protein>
    <recommendedName>
        <fullName evidence="3">TraG N-terminal Proteobacteria domain-containing protein</fullName>
    </recommendedName>
</protein>
<dbReference type="Proteomes" id="UP000576645">
    <property type="component" value="Unassembled WGS sequence"/>
</dbReference>
<evidence type="ECO:0000313" key="4">
    <source>
        <dbReference type="EMBL" id="NOJ25201.1"/>
    </source>
</evidence>
<keyword evidence="2" id="KW-1133">Transmembrane helix</keyword>
<keyword evidence="2" id="KW-0472">Membrane</keyword>
<feature type="region of interest" description="Disordered" evidence="1">
    <location>
        <begin position="1067"/>
        <end position="1169"/>
    </location>
</feature>
<dbReference type="EMBL" id="VTXP01000015">
    <property type="protein sequence ID" value="NOJ25201.1"/>
    <property type="molecule type" value="Genomic_DNA"/>
</dbReference>
<feature type="transmembrane region" description="Helical" evidence="2">
    <location>
        <begin position="337"/>
        <end position="358"/>
    </location>
</feature>
<feature type="compositionally biased region" description="Polar residues" evidence="1">
    <location>
        <begin position="541"/>
        <end position="551"/>
    </location>
</feature>
<organism evidence="4 5">
    <name type="scientific">Vibrio coralliilyticus</name>
    <dbReference type="NCBI Taxonomy" id="190893"/>
    <lineage>
        <taxon>Bacteria</taxon>
        <taxon>Pseudomonadati</taxon>
        <taxon>Pseudomonadota</taxon>
        <taxon>Gammaproteobacteria</taxon>
        <taxon>Vibrionales</taxon>
        <taxon>Vibrionaceae</taxon>
        <taxon>Vibrio</taxon>
    </lineage>
</organism>
<feature type="transmembrane region" description="Helical" evidence="2">
    <location>
        <begin position="64"/>
        <end position="83"/>
    </location>
</feature>
<feature type="transmembrane region" description="Helical" evidence="2">
    <location>
        <begin position="34"/>
        <end position="52"/>
    </location>
</feature>
<dbReference type="AlphaFoldDB" id="A0AAP6ZNB7"/>
<feature type="transmembrane region" description="Helical" evidence="2">
    <location>
        <begin position="397"/>
        <end position="417"/>
    </location>
</feature>
<accession>A0AAP6ZNB7</accession>
<dbReference type="InterPro" id="IPR012931">
    <property type="entry name" value="TraG_N_Proteobacteria"/>
</dbReference>
<evidence type="ECO:0000259" key="3">
    <source>
        <dbReference type="Pfam" id="PF07916"/>
    </source>
</evidence>
<feature type="compositionally biased region" description="Basic and acidic residues" evidence="1">
    <location>
        <begin position="1067"/>
        <end position="1076"/>
    </location>
</feature>
<proteinExistence type="predicted"/>
<feature type="transmembrane region" description="Helical" evidence="2">
    <location>
        <begin position="429"/>
        <end position="454"/>
    </location>
</feature>
<feature type="domain" description="TraG N-terminal Proteobacteria" evidence="3">
    <location>
        <begin position="11"/>
        <end position="459"/>
    </location>
</feature>
<reference evidence="4 5" key="1">
    <citation type="submission" date="2019-09" db="EMBL/GenBank/DDBJ databases">
        <title>Draft genome sequencing and comparative genomics of hatchery-associated Vibrios.</title>
        <authorList>
            <person name="Kehlet-Delgado H."/>
            <person name="Mueller R.S."/>
        </authorList>
    </citation>
    <scope>NUCLEOTIDE SEQUENCE [LARGE SCALE GENOMIC DNA]</scope>
    <source>
        <strain evidence="4 5">09-121-3</strain>
    </source>
</reference>
<name>A0AAP6ZNB7_9VIBR</name>
<feature type="transmembrane region" description="Helical" evidence="2">
    <location>
        <begin position="365"/>
        <end position="385"/>
    </location>
</feature>
<feature type="region of interest" description="Disordered" evidence="1">
    <location>
        <begin position="541"/>
        <end position="566"/>
    </location>
</feature>
<keyword evidence="2" id="KW-0812">Transmembrane</keyword>
<comment type="caution">
    <text evidence="4">The sequence shown here is derived from an EMBL/GenBank/DDBJ whole genome shotgun (WGS) entry which is preliminary data.</text>
</comment>
<feature type="compositionally biased region" description="Low complexity" evidence="1">
    <location>
        <begin position="557"/>
        <end position="566"/>
    </location>
</feature>